<gene>
    <name evidence="1" type="ORF">ACFQQL_14100</name>
</gene>
<organism evidence="1 2">
    <name type="scientific">Georgenia alba</name>
    <dbReference type="NCBI Taxonomy" id="2233858"/>
    <lineage>
        <taxon>Bacteria</taxon>
        <taxon>Bacillati</taxon>
        <taxon>Actinomycetota</taxon>
        <taxon>Actinomycetes</taxon>
        <taxon>Micrococcales</taxon>
        <taxon>Bogoriellaceae</taxon>
        <taxon>Georgenia</taxon>
    </lineage>
</organism>
<protein>
    <submittedName>
        <fullName evidence="1">AAA family ATPase</fullName>
    </submittedName>
</protein>
<evidence type="ECO:0000313" key="2">
    <source>
        <dbReference type="Proteomes" id="UP001596455"/>
    </source>
</evidence>
<dbReference type="PANTHER" id="PTHR37807">
    <property type="entry name" value="OS07G0160300 PROTEIN"/>
    <property type="match status" value="1"/>
</dbReference>
<comment type="caution">
    <text evidence="1">The sequence shown here is derived from an EMBL/GenBank/DDBJ whole genome shotgun (WGS) entry which is preliminary data.</text>
</comment>
<dbReference type="Gene3D" id="3.40.50.300">
    <property type="entry name" value="P-loop containing nucleotide triphosphate hydrolases"/>
    <property type="match status" value="1"/>
</dbReference>
<dbReference type="Pfam" id="PF13671">
    <property type="entry name" value="AAA_33"/>
    <property type="match status" value="1"/>
</dbReference>
<sequence length="183" mass="19811">MTDGVALHPRLIVVSGPPGSGKTTLAHRLARRIGCPAVCRDEIKEGMVHAHGPGFLPDTRDPLTARTYPLFFACVRLLLDGGVTVVAEAAFQHGRWAAGLTPLRDLAELRIVRCAAAPDVLLRRRQQRLAEIPTRSAHPDAGWPETDPAWEAIRLDVPTLDVDTGDGYDPALEDIVTFAAART</sequence>
<dbReference type="RefSeq" id="WP_382395479.1">
    <property type="nucleotide sequence ID" value="NZ_JBHTCQ010000003.1"/>
</dbReference>
<dbReference type="Proteomes" id="UP001596455">
    <property type="component" value="Unassembled WGS sequence"/>
</dbReference>
<name>A0ABW2QBW6_9MICO</name>
<dbReference type="InterPro" id="IPR027417">
    <property type="entry name" value="P-loop_NTPase"/>
</dbReference>
<proteinExistence type="predicted"/>
<keyword evidence="2" id="KW-1185">Reference proteome</keyword>
<dbReference type="SUPFAM" id="SSF52540">
    <property type="entry name" value="P-loop containing nucleoside triphosphate hydrolases"/>
    <property type="match status" value="1"/>
</dbReference>
<dbReference type="PANTHER" id="PTHR37807:SF3">
    <property type="entry name" value="OS07G0160300 PROTEIN"/>
    <property type="match status" value="1"/>
</dbReference>
<dbReference type="EMBL" id="JBHTCQ010000003">
    <property type="protein sequence ID" value="MFC7406247.1"/>
    <property type="molecule type" value="Genomic_DNA"/>
</dbReference>
<accession>A0ABW2QBW6</accession>
<reference evidence="2" key="1">
    <citation type="journal article" date="2019" name="Int. J. Syst. Evol. Microbiol.">
        <title>The Global Catalogue of Microorganisms (GCM) 10K type strain sequencing project: providing services to taxonomists for standard genome sequencing and annotation.</title>
        <authorList>
            <consortium name="The Broad Institute Genomics Platform"/>
            <consortium name="The Broad Institute Genome Sequencing Center for Infectious Disease"/>
            <person name="Wu L."/>
            <person name="Ma J."/>
        </authorList>
    </citation>
    <scope>NUCLEOTIDE SEQUENCE [LARGE SCALE GENOMIC DNA]</scope>
    <source>
        <strain evidence="2">JCM 1490</strain>
    </source>
</reference>
<evidence type="ECO:0000313" key="1">
    <source>
        <dbReference type="EMBL" id="MFC7406247.1"/>
    </source>
</evidence>